<evidence type="ECO:0000256" key="3">
    <source>
        <dbReference type="ARBA" id="ARBA00023002"/>
    </source>
</evidence>
<dbReference type="PANTHER" id="PTHR24320">
    <property type="entry name" value="RETINOL DEHYDROGENASE"/>
    <property type="match status" value="1"/>
</dbReference>
<dbReference type="GeneID" id="30015662"/>
<dbReference type="STRING" id="1367422.A0A178Z5E2"/>
<dbReference type="AlphaFoldDB" id="A0A178Z5E2"/>
<keyword evidence="5" id="KW-1185">Reference proteome</keyword>
<dbReference type="InterPro" id="IPR036291">
    <property type="entry name" value="NAD(P)-bd_dom_sf"/>
</dbReference>
<dbReference type="PRINTS" id="PR00081">
    <property type="entry name" value="GDHRDH"/>
</dbReference>
<dbReference type="Gene3D" id="3.40.50.720">
    <property type="entry name" value="NAD(P)-binding Rossmann-like Domain"/>
    <property type="match status" value="1"/>
</dbReference>
<reference evidence="4 5" key="1">
    <citation type="submission" date="2016-04" db="EMBL/GenBank/DDBJ databases">
        <title>Draft genome of Fonsecaea erecta CBS 125763.</title>
        <authorList>
            <person name="Weiss V.A."/>
            <person name="Vicente V.A."/>
            <person name="Raittz R.T."/>
            <person name="Moreno L.F."/>
            <person name="De Souza E.M."/>
            <person name="Pedrosa F.O."/>
            <person name="Steffens M.B."/>
            <person name="Faoro H."/>
            <person name="Tadra-Sfeir M.Z."/>
            <person name="Najafzadeh M.J."/>
            <person name="Felipe M.S."/>
            <person name="Teixeira M."/>
            <person name="Sun J."/>
            <person name="Xi L."/>
            <person name="Gomes R."/>
            <person name="De Azevedo C.M."/>
            <person name="Salgado C.G."/>
            <person name="Da Silva M.B."/>
            <person name="Nascimento M.F."/>
            <person name="Queiroz-Telles F."/>
            <person name="Attili D.S."/>
            <person name="Gorbushina A."/>
        </authorList>
    </citation>
    <scope>NUCLEOTIDE SEQUENCE [LARGE SCALE GENOMIC DNA]</scope>
    <source>
        <strain evidence="4 5">CBS 125763</strain>
    </source>
</reference>
<dbReference type="EMBL" id="LVYI01000014">
    <property type="protein sequence ID" value="OAP54393.1"/>
    <property type="molecule type" value="Genomic_DNA"/>
</dbReference>
<dbReference type="RefSeq" id="XP_018687760.1">
    <property type="nucleotide sequence ID" value="XM_018843000.1"/>
</dbReference>
<keyword evidence="3" id="KW-0560">Oxidoreductase</keyword>
<dbReference type="InterPro" id="IPR002347">
    <property type="entry name" value="SDR_fam"/>
</dbReference>
<sequence>MTAVTHTEFNADTESLDVAKAFAGSIQGKNILITGVNKGGIGFTTAQAFASQSPAHIIITGRSPAKLQESIEALQKEYPNVHYVGLKLDLSSQKSVREAAAEVLAMKDIPTIDILVNNAGVMLIPERTLSEDGIEMHFATNHVGHFLFTNLILPKLIKAAEGKPKGVTRVVNVSSSSPTTAGVRFSDINFEKINKTLPEDEQPHYQALQYWGEKDPENGSYFPREGYNQSKVANLLFTIGFNARYYDKYGLLSLAVNPGVVQTELQRHFSPEALTALQGFKEKGMVHLKTQGAGAATSLVAATDPGLGLPVSKDGKENYGAYLSDCQINTGAKAHAESNRNADRLWKLSEELVKEEFPQ</sequence>
<comment type="caution">
    <text evidence="4">The sequence shown here is derived from an EMBL/GenBank/DDBJ whole genome shotgun (WGS) entry which is preliminary data.</text>
</comment>
<evidence type="ECO:0000256" key="2">
    <source>
        <dbReference type="ARBA" id="ARBA00022857"/>
    </source>
</evidence>
<dbReference type="PANTHER" id="PTHR24320:SF283">
    <property type="entry name" value="RETINOL DEHYDROGENASE 11"/>
    <property type="match status" value="1"/>
</dbReference>
<dbReference type="Proteomes" id="UP000078343">
    <property type="component" value="Unassembled WGS sequence"/>
</dbReference>
<dbReference type="Pfam" id="PF00106">
    <property type="entry name" value="adh_short"/>
    <property type="match status" value="1"/>
</dbReference>
<organism evidence="4 5">
    <name type="scientific">Fonsecaea erecta</name>
    <dbReference type="NCBI Taxonomy" id="1367422"/>
    <lineage>
        <taxon>Eukaryota</taxon>
        <taxon>Fungi</taxon>
        <taxon>Dikarya</taxon>
        <taxon>Ascomycota</taxon>
        <taxon>Pezizomycotina</taxon>
        <taxon>Eurotiomycetes</taxon>
        <taxon>Chaetothyriomycetidae</taxon>
        <taxon>Chaetothyriales</taxon>
        <taxon>Herpotrichiellaceae</taxon>
        <taxon>Fonsecaea</taxon>
    </lineage>
</organism>
<evidence type="ECO:0008006" key="6">
    <source>
        <dbReference type="Google" id="ProtNLM"/>
    </source>
</evidence>
<name>A0A178Z5E2_9EURO</name>
<dbReference type="SUPFAM" id="SSF51735">
    <property type="entry name" value="NAD(P)-binding Rossmann-fold domains"/>
    <property type="match status" value="1"/>
</dbReference>
<comment type="similarity">
    <text evidence="1">Belongs to the short-chain dehydrogenases/reductases (SDR) family.</text>
</comment>
<evidence type="ECO:0000313" key="5">
    <source>
        <dbReference type="Proteomes" id="UP000078343"/>
    </source>
</evidence>
<accession>A0A178Z5E2</accession>
<evidence type="ECO:0000313" key="4">
    <source>
        <dbReference type="EMBL" id="OAP54393.1"/>
    </source>
</evidence>
<proteinExistence type="inferred from homology"/>
<evidence type="ECO:0000256" key="1">
    <source>
        <dbReference type="ARBA" id="ARBA00006484"/>
    </source>
</evidence>
<gene>
    <name evidence="4" type="ORF">AYL99_11494</name>
</gene>
<protein>
    <recommendedName>
        <fullName evidence="6">Short-chain dehydrogenase</fullName>
    </recommendedName>
</protein>
<keyword evidence="2" id="KW-0521">NADP</keyword>
<dbReference type="OrthoDB" id="191139at2759"/>
<dbReference type="GO" id="GO:0016491">
    <property type="term" value="F:oxidoreductase activity"/>
    <property type="evidence" value="ECO:0007669"/>
    <property type="project" value="UniProtKB-KW"/>
</dbReference>